<organism evidence="3 4">
    <name type="scientific">Stephania japonica</name>
    <dbReference type="NCBI Taxonomy" id="461633"/>
    <lineage>
        <taxon>Eukaryota</taxon>
        <taxon>Viridiplantae</taxon>
        <taxon>Streptophyta</taxon>
        <taxon>Embryophyta</taxon>
        <taxon>Tracheophyta</taxon>
        <taxon>Spermatophyta</taxon>
        <taxon>Magnoliopsida</taxon>
        <taxon>Ranunculales</taxon>
        <taxon>Menispermaceae</taxon>
        <taxon>Menispermoideae</taxon>
        <taxon>Cissampelideae</taxon>
        <taxon>Stephania</taxon>
    </lineage>
</organism>
<evidence type="ECO:0000256" key="1">
    <source>
        <dbReference type="ARBA" id="ARBA00022614"/>
    </source>
</evidence>
<evidence type="ECO:0000259" key="2">
    <source>
        <dbReference type="Pfam" id="PF25019"/>
    </source>
</evidence>
<dbReference type="PANTHER" id="PTHR36766:SF70">
    <property type="entry name" value="DISEASE RESISTANCE PROTEIN RGA4"/>
    <property type="match status" value="1"/>
</dbReference>
<evidence type="ECO:0000313" key="3">
    <source>
        <dbReference type="EMBL" id="KAK9138102.1"/>
    </source>
</evidence>
<dbReference type="Pfam" id="PF25019">
    <property type="entry name" value="LRR_R13L1-DRL21"/>
    <property type="match status" value="1"/>
</dbReference>
<keyword evidence="1" id="KW-0433">Leucine-rich repeat</keyword>
<dbReference type="InterPro" id="IPR056789">
    <property type="entry name" value="LRR_R13L1-DRL21"/>
</dbReference>
<reference evidence="3 4" key="1">
    <citation type="submission" date="2024-01" db="EMBL/GenBank/DDBJ databases">
        <title>Genome assemblies of Stephania.</title>
        <authorList>
            <person name="Yang L."/>
        </authorList>
    </citation>
    <scope>NUCLEOTIDE SEQUENCE [LARGE SCALE GENOMIC DNA]</scope>
    <source>
        <strain evidence="3">QJT</strain>
        <tissue evidence="3">Leaf</tissue>
    </source>
</reference>
<proteinExistence type="predicted"/>
<name>A0AAP0JQ54_9MAGN</name>
<dbReference type="AlphaFoldDB" id="A0AAP0JQ54"/>
<feature type="domain" description="R13L1/DRL21-like LRR repeat region" evidence="2">
    <location>
        <begin position="75"/>
        <end position="137"/>
    </location>
</feature>
<dbReference type="PANTHER" id="PTHR36766">
    <property type="entry name" value="PLANT BROAD-SPECTRUM MILDEW RESISTANCE PROTEIN RPW8"/>
    <property type="match status" value="1"/>
</dbReference>
<protein>
    <recommendedName>
        <fullName evidence="2">R13L1/DRL21-like LRR repeat region domain-containing protein</fullName>
    </recommendedName>
</protein>
<evidence type="ECO:0000313" key="4">
    <source>
        <dbReference type="Proteomes" id="UP001417504"/>
    </source>
</evidence>
<dbReference type="Proteomes" id="UP001417504">
    <property type="component" value="Unassembled WGS sequence"/>
</dbReference>
<sequence>MYCEGLQALQGFQFLTALQELLLGPFSEELNDFPLTISANDDDASSLQSKNPLILPCLRELCIHGWAALQSPPHHLQRFTTLKALHIWNFSKLTELPEWLGNLTSLEELSIRECKNLSHLPSKEQMQRLTLLQKLVIYHCPGLKESCSRDGEEWPKISHIPQIFIY</sequence>
<comment type="caution">
    <text evidence="3">The sequence shown here is derived from an EMBL/GenBank/DDBJ whole genome shotgun (WGS) entry which is preliminary data.</text>
</comment>
<dbReference type="Gene3D" id="3.80.10.10">
    <property type="entry name" value="Ribonuclease Inhibitor"/>
    <property type="match status" value="1"/>
</dbReference>
<keyword evidence="4" id="KW-1185">Reference proteome</keyword>
<gene>
    <name evidence="3" type="ORF">Sjap_008696</name>
</gene>
<dbReference type="SUPFAM" id="SSF52058">
    <property type="entry name" value="L domain-like"/>
    <property type="match status" value="1"/>
</dbReference>
<accession>A0AAP0JQ54</accession>
<dbReference type="InterPro" id="IPR032675">
    <property type="entry name" value="LRR_dom_sf"/>
</dbReference>
<dbReference type="EMBL" id="JBBNAE010000003">
    <property type="protein sequence ID" value="KAK9138102.1"/>
    <property type="molecule type" value="Genomic_DNA"/>
</dbReference>